<proteinExistence type="inferred from homology"/>
<feature type="domain" description="Ketoreductase" evidence="4">
    <location>
        <begin position="13"/>
        <end position="194"/>
    </location>
</feature>
<dbReference type="GO" id="GO:0016491">
    <property type="term" value="F:oxidoreductase activity"/>
    <property type="evidence" value="ECO:0007669"/>
    <property type="project" value="UniProtKB-KW"/>
</dbReference>
<dbReference type="AlphaFoldDB" id="A0A7X3CRY1"/>
<dbReference type="InterPro" id="IPR057326">
    <property type="entry name" value="KR_dom"/>
</dbReference>
<dbReference type="InterPro" id="IPR036291">
    <property type="entry name" value="NAD(P)-bd_dom_sf"/>
</dbReference>
<dbReference type="PRINTS" id="PR00081">
    <property type="entry name" value="GDHRDH"/>
</dbReference>
<dbReference type="PANTHER" id="PTHR43976:SF16">
    <property type="entry name" value="SHORT-CHAIN DEHYDROGENASE_REDUCTASE FAMILY PROTEIN"/>
    <property type="match status" value="1"/>
</dbReference>
<dbReference type="GO" id="GO:0008206">
    <property type="term" value="P:bile acid metabolic process"/>
    <property type="evidence" value="ECO:0007669"/>
    <property type="project" value="UniProtKB-ARBA"/>
</dbReference>
<dbReference type="Pfam" id="PF00106">
    <property type="entry name" value="adh_short"/>
    <property type="match status" value="1"/>
</dbReference>
<gene>
    <name evidence="5" type="ORF">GNP93_01955</name>
</gene>
<dbReference type="PANTHER" id="PTHR43976">
    <property type="entry name" value="SHORT CHAIN DEHYDROGENASE"/>
    <property type="match status" value="1"/>
</dbReference>
<accession>A0A7X3CRY1</accession>
<dbReference type="CDD" id="cd05374">
    <property type="entry name" value="17beta-HSD-like_SDR_c"/>
    <property type="match status" value="1"/>
</dbReference>
<dbReference type="InterPro" id="IPR020904">
    <property type="entry name" value="Sc_DH/Rdtase_CS"/>
</dbReference>
<comment type="similarity">
    <text evidence="1 3">Belongs to the short-chain dehydrogenases/reductases (SDR) family.</text>
</comment>
<dbReference type="NCBIfam" id="NF005372">
    <property type="entry name" value="PRK06914.1"/>
    <property type="match status" value="1"/>
</dbReference>
<evidence type="ECO:0000256" key="2">
    <source>
        <dbReference type="ARBA" id="ARBA00023002"/>
    </source>
</evidence>
<reference evidence="5 6" key="1">
    <citation type="submission" date="2019-11" db="EMBL/GenBank/DDBJ databases">
        <title>Draft genome sequences of five Paenibacillus species of dairy origin.</title>
        <authorList>
            <person name="Olajide A.M."/>
            <person name="Chen S."/>
            <person name="Lapointe G."/>
        </authorList>
    </citation>
    <scope>NUCLEOTIDE SEQUENCE [LARGE SCALE GENOMIC DNA]</scope>
    <source>
        <strain evidence="5 6">2CS3</strain>
    </source>
</reference>
<keyword evidence="2" id="KW-0560">Oxidoreductase</keyword>
<dbReference type="InterPro" id="IPR051911">
    <property type="entry name" value="SDR_oxidoreductase"/>
</dbReference>
<dbReference type="FunFam" id="3.40.50.720:FF:000084">
    <property type="entry name" value="Short-chain dehydrogenase reductase"/>
    <property type="match status" value="1"/>
</dbReference>
<dbReference type="EMBL" id="WNZX01000001">
    <property type="protein sequence ID" value="MUG69432.1"/>
    <property type="molecule type" value="Genomic_DNA"/>
</dbReference>
<name>A0A7X3CRY1_9BACL</name>
<dbReference type="PRINTS" id="PR00080">
    <property type="entry name" value="SDRFAMILY"/>
</dbReference>
<protein>
    <submittedName>
        <fullName evidence="5">SDR family oxidoreductase</fullName>
    </submittedName>
</protein>
<evidence type="ECO:0000313" key="5">
    <source>
        <dbReference type="EMBL" id="MUG69432.1"/>
    </source>
</evidence>
<dbReference type="Proteomes" id="UP000450917">
    <property type="component" value="Unassembled WGS sequence"/>
</dbReference>
<dbReference type="InterPro" id="IPR002347">
    <property type="entry name" value="SDR_fam"/>
</dbReference>
<organism evidence="5 6">
    <name type="scientific">Paenibacillus validus</name>
    <dbReference type="NCBI Taxonomy" id="44253"/>
    <lineage>
        <taxon>Bacteria</taxon>
        <taxon>Bacillati</taxon>
        <taxon>Bacillota</taxon>
        <taxon>Bacilli</taxon>
        <taxon>Bacillales</taxon>
        <taxon>Paenibacillaceae</taxon>
        <taxon>Paenibacillus</taxon>
    </lineage>
</organism>
<dbReference type="SMART" id="SM00822">
    <property type="entry name" value="PKS_KR"/>
    <property type="match status" value="1"/>
</dbReference>
<evidence type="ECO:0000256" key="3">
    <source>
        <dbReference type="RuleBase" id="RU000363"/>
    </source>
</evidence>
<comment type="caution">
    <text evidence="5">The sequence shown here is derived from an EMBL/GenBank/DDBJ whole genome shotgun (WGS) entry which is preliminary data.</text>
</comment>
<dbReference type="PROSITE" id="PS00061">
    <property type="entry name" value="ADH_SHORT"/>
    <property type="match status" value="1"/>
</dbReference>
<dbReference type="Gene3D" id="3.40.50.720">
    <property type="entry name" value="NAD(P)-binding Rossmann-like Domain"/>
    <property type="match status" value="1"/>
</dbReference>
<sequence length="287" mass="31466">MKMGKENLDAKRPVALVTGASSGFGLLVSVTLARRGYRVVATMRNVAAREHLLERAVRDGVGELIETMPLDVTKPESIELAVAAVTERYGRIDALVNNAGMAVGGFVEDVPMERFREQLETNFFGLVAVTKAVLPHMRERRSGCIVNVSSISGRSAFPGYSAYAASKFAVEGFSESLRLEMRPYGVRVVLIEPGAYRTAIWQKGFDTICTSATSPYREPLARVLRYSRQAAQAAPDPREVADRIAGVVALSNPSLRYPLGRGAKIALRAKALLPWNLYERVLLRILN</sequence>
<keyword evidence="6" id="KW-1185">Reference proteome</keyword>
<evidence type="ECO:0000256" key="1">
    <source>
        <dbReference type="ARBA" id="ARBA00006484"/>
    </source>
</evidence>
<dbReference type="SUPFAM" id="SSF51735">
    <property type="entry name" value="NAD(P)-binding Rossmann-fold domains"/>
    <property type="match status" value="1"/>
</dbReference>
<evidence type="ECO:0000313" key="6">
    <source>
        <dbReference type="Proteomes" id="UP000450917"/>
    </source>
</evidence>
<evidence type="ECO:0000259" key="4">
    <source>
        <dbReference type="SMART" id="SM00822"/>
    </source>
</evidence>